<dbReference type="EMBL" id="BJWL01000471">
    <property type="protein sequence ID" value="GFS46710.1"/>
    <property type="molecule type" value="Genomic_DNA"/>
</dbReference>
<proteinExistence type="predicted"/>
<accession>A0A7J0E0T9</accession>
<keyword evidence="3" id="KW-1185">Reference proteome</keyword>
<evidence type="ECO:0000313" key="2">
    <source>
        <dbReference type="EMBL" id="GFS46710.1"/>
    </source>
</evidence>
<name>A0A7J0E0T9_9ERIC</name>
<dbReference type="AlphaFoldDB" id="A0A7J0E0T9"/>
<reference evidence="3" key="1">
    <citation type="submission" date="2019-07" db="EMBL/GenBank/DDBJ databases">
        <title>De Novo Assembly of kiwifruit Actinidia rufa.</title>
        <authorList>
            <person name="Sugita-Konishi S."/>
            <person name="Sato K."/>
            <person name="Mori E."/>
            <person name="Abe Y."/>
            <person name="Kisaki G."/>
            <person name="Hamano K."/>
            <person name="Suezawa K."/>
            <person name="Otani M."/>
            <person name="Fukuda T."/>
            <person name="Manabe T."/>
            <person name="Gomi K."/>
            <person name="Tabuchi M."/>
            <person name="Akimitsu K."/>
            <person name="Kataoka I."/>
        </authorList>
    </citation>
    <scope>NUCLEOTIDE SEQUENCE [LARGE SCALE GENOMIC DNA]</scope>
    <source>
        <strain evidence="3">cv. Fuchu</strain>
    </source>
</reference>
<evidence type="ECO:0000313" key="3">
    <source>
        <dbReference type="Proteomes" id="UP000585474"/>
    </source>
</evidence>
<sequence>MPVSCPNCSPDTCIDENMRTVAPVVFTELTNAIYFLLITLSELLKSSSVMSSVWMALCSFAPAPPAVTPPPNRRSRWGPYSWRFAPARAGPKPSFVARKSEAARFREYEKPRPSRVRSLVCSFLGRAGRTRLCRNPRILISKVSFTRSENDRPQQDNSPSGSDSRLTFFDSRKTFLKVRMRTVLPLAMRLYASHKSSASSGSILTLPGPLGTRSL</sequence>
<comment type="caution">
    <text evidence="2">The sequence shown here is derived from an EMBL/GenBank/DDBJ whole genome shotgun (WGS) entry which is preliminary data.</text>
</comment>
<dbReference type="Proteomes" id="UP000585474">
    <property type="component" value="Unassembled WGS sequence"/>
</dbReference>
<organism evidence="2 3">
    <name type="scientific">Actinidia rufa</name>
    <dbReference type="NCBI Taxonomy" id="165716"/>
    <lineage>
        <taxon>Eukaryota</taxon>
        <taxon>Viridiplantae</taxon>
        <taxon>Streptophyta</taxon>
        <taxon>Embryophyta</taxon>
        <taxon>Tracheophyta</taxon>
        <taxon>Spermatophyta</taxon>
        <taxon>Magnoliopsida</taxon>
        <taxon>eudicotyledons</taxon>
        <taxon>Gunneridae</taxon>
        <taxon>Pentapetalae</taxon>
        <taxon>asterids</taxon>
        <taxon>Ericales</taxon>
        <taxon>Actinidiaceae</taxon>
        <taxon>Actinidia</taxon>
    </lineage>
</organism>
<protein>
    <submittedName>
        <fullName evidence="2">Eukaryotic release factor 1 (ERF1) family protein</fullName>
    </submittedName>
</protein>
<gene>
    <name evidence="2" type="ORF">Acr_00g0103760</name>
</gene>
<feature type="compositionally biased region" description="Polar residues" evidence="1">
    <location>
        <begin position="155"/>
        <end position="164"/>
    </location>
</feature>
<feature type="region of interest" description="Disordered" evidence="1">
    <location>
        <begin position="145"/>
        <end position="164"/>
    </location>
</feature>
<evidence type="ECO:0000256" key="1">
    <source>
        <dbReference type="SAM" id="MobiDB-lite"/>
    </source>
</evidence>